<feature type="domain" description="PTS EIIB type-1" evidence="13">
    <location>
        <begin position="446"/>
        <end position="525"/>
    </location>
</feature>
<evidence type="ECO:0000256" key="5">
    <source>
        <dbReference type="ARBA" id="ARBA00022679"/>
    </source>
</evidence>
<feature type="transmembrane region" description="Helical" evidence="12">
    <location>
        <begin position="128"/>
        <end position="152"/>
    </location>
</feature>
<keyword evidence="4" id="KW-0762">Sugar transport</keyword>
<evidence type="ECO:0000256" key="1">
    <source>
        <dbReference type="ARBA" id="ARBA00004651"/>
    </source>
</evidence>
<evidence type="ECO:0000256" key="8">
    <source>
        <dbReference type="ARBA" id="ARBA00022777"/>
    </source>
</evidence>
<feature type="domain" description="PTS EIIC type-1" evidence="14">
    <location>
        <begin position="2"/>
        <end position="419"/>
    </location>
</feature>
<evidence type="ECO:0000313" key="16">
    <source>
        <dbReference type="Proteomes" id="UP000196877"/>
    </source>
</evidence>
<dbReference type="InterPro" id="IPR003352">
    <property type="entry name" value="PTS_EIIC"/>
</dbReference>
<keyword evidence="3" id="KW-1003">Cell membrane</keyword>
<accession>A0ABN5ABX0</accession>
<keyword evidence="9 12" id="KW-1133">Transmembrane helix</keyword>
<feature type="transmembrane region" description="Helical" evidence="12">
    <location>
        <begin position="331"/>
        <end position="347"/>
    </location>
</feature>
<feature type="transmembrane region" description="Helical" evidence="12">
    <location>
        <begin position="308"/>
        <end position="325"/>
    </location>
</feature>
<keyword evidence="5 15" id="KW-0808">Transferase</keyword>
<dbReference type="Pfam" id="PF02378">
    <property type="entry name" value="PTS_EIIC"/>
    <property type="match status" value="1"/>
</dbReference>
<dbReference type="InterPro" id="IPR013013">
    <property type="entry name" value="PTS_EIIC_1"/>
</dbReference>
<evidence type="ECO:0000256" key="9">
    <source>
        <dbReference type="ARBA" id="ARBA00022989"/>
    </source>
</evidence>
<dbReference type="PANTHER" id="PTHR30009">
    <property type="entry name" value="CYTOCHROME C-TYPE SYNTHESIS PROTEIN AND PTS TRANSMEMBRANE COMPONENT"/>
    <property type="match status" value="1"/>
</dbReference>
<evidence type="ECO:0000313" key="15">
    <source>
        <dbReference type="EMBL" id="ASB88206.1"/>
    </source>
</evidence>
<keyword evidence="2" id="KW-0813">Transport</keyword>
<dbReference type="SUPFAM" id="SSF55604">
    <property type="entry name" value="Glucose permease domain IIB"/>
    <property type="match status" value="1"/>
</dbReference>
<reference evidence="15 16" key="1">
    <citation type="submission" date="2017-06" db="EMBL/GenBank/DDBJ databases">
        <title>Genome sequence of Bacillus sonorensis strain SRCM101395.</title>
        <authorList>
            <person name="Cho S.H."/>
        </authorList>
    </citation>
    <scope>NUCLEOTIDE SEQUENCE [LARGE SCALE GENOMIC DNA]</scope>
    <source>
        <strain evidence="15 16">SRCM101395</strain>
    </source>
</reference>
<keyword evidence="7 12" id="KW-0812">Transmembrane</keyword>
<dbReference type="GO" id="GO:0016740">
    <property type="term" value="F:transferase activity"/>
    <property type="evidence" value="ECO:0007669"/>
    <property type="project" value="UniProtKB-KW"/>
</dbReference>
<evidence type="ECO:0000256" key="11">
    <source>
        <dbReference type="PROSITE-ProRule" id="PRU00421"/>
    </source>
</evidence>
<keyword evidence="6" id="KW-0598">Phosphotransferase system</keyword>
<dbReference type="InterPro" id="IPR018113">
    <property type="entry name" value="PTrfase_EIIB_Cys"/>
</dbReference>
<keyword evidence="10 12" id="KW-0472">Membrane</keyword>
<feature type="transmembrane region" description="Helical" evidence="12">
    <location>
        <begin position="173"/>
        <end position="193"/>
    </location>
</feature>
<dbReference type="EC" id="2.7.1.191" evidence="15"/>
<feature type="transmembrane region" description="Helical" evidence="12">
    <location>
        <begin position="354"/>
        <end position="373"/>
    </location>
</feature>
<dbReference type="PROSITE" id="PS01035">
    <property type="entry name" value="PTS_EIIB_TYPE_1_CYS"/>
    <property type="match status" value="1"/>
</dbReference>
<dbReference type="InterPro" id="IPR036878">
    <property type="entry name" value="Glu_permease_IIB"/>
</dbReference>
<dbReference type="PROSITE" id="PS51103">
    <property type="entry name" value="PTS_EIIC_TYPE_1"/>
    <property type="match status" value="1"/>
</dbReference>
<evidence type="ECO:0000256" key="4">
    <source>
        <dbReference type="ARBA" id="ARBA00022597"/>
    </source>
</evidence>
<dbReference type="PROSITE" id="PS51098">
    <property type="entry name" value="PTS_EIIB_TYPE_1"/>
    <property type="match status" value="1"/>
</dbReference>
<dbReference type="PANTHER" id="PTHR30009:SF24">
    <property type="entry name" value="PTS SYSTEM, IIBC COMPONENT"/>
    <property type="match status" value="1"/>
</dbReference>
<dbReference type="EMBL" id="CP021920">
    <property type="protein sequence ID" value="ASB88206.1"/>
    <property type="molecule type" value="Genomic_DNA"/>
</dbReference>
<evidence type="ECO:0000256" key="6">
    <source>
        <dbReference type="ARBA" id="ARBA00022683"/>
    </source>
</evidence>
<dbReference type="CDD" id="cd00212">
    <property type="entry name" value="PTS_IIB_glc"/>
    <property type="match status" value="1"/>
</dbReference>
<name>A0ABN5ABX0_9BACI</name>
<feature type="active site" description="Phosphocysteine intermediate; for EIIB activity" evidence="11">
    <location>
        <position position="468"/>
    </location>
</feature>
<evidence type="ECO:0000256" key="2">
    <source>
        <dbReference type="ARBA" id="ARBA00022448"/>
    </source>
</evidence>
<gene>
    <name evidence="15" type="primary">malX</name>
    <name evidence="15" type="ORF">S101395_01697</name>
</gene>
<sequence length="525" mass="56779">MKRVLNGLQLFGKSLFAPILILPIIGLFIAFGNVFGNGNLAKYVSFLNYPFIQHFGQFISGSAVSILQNLALVFAVGIPIGLAKKDKGYAALTGLVSFVIFINAMHQVMQLSNRLVPADQMQASGQALVLNVQVLEMGVFSGILIGALVSVLHNQYCDKQFKGVMQIYSGHRFVAILAIPSAMILGALASEFWPFAQNGITWLANSIKDLGVFGFLVYGFLERILIPTGLHHLIYTPFLYTELGGTAHIGGDMIYGARNIYFAEMADKSVKVLSGTVNWDARGLSKMFGLMGAALALYATASKKKKKQAKAILLPAAVTSFLLGVTEPLEFSFLFVAPILFVVHAVLAGTGMMLLSIFDVHAIGANGIIDFLLYNLPLGTTKSNWPMFIVVGLIMFALYFVTFRFLIVKLNLKTPGREEDEVPSGTAATQEYAAQRETAAGHTAASGLGETIIQALGGKDNIENVDNCYTRLRLILKDPTIVDEATLKQTGSKGVIKSGNNVQVVYGLHVKHVRDQVDMTLGGVT</sequence>
<evidence type="ECO:0000256" key="3">
    <source>
        <dbReference type="ARBA" id="ARBA00022475"/>
    </source>
</evidence>
<dbReference type="RefSeq" id="WP_088272785.1">
    <property type="nucleotide sequence ID" value="NZ_CP021920.1"/>
</dbReference>
<protein>
    <submittedName>
        <fullName evidence="15">Protein-N(Pi)-phosphohistidine--sugar phosphotransferase</fullName>
        <ecNumber evidence="15">2.7.1.191</ecNumber>
    </submittedName>
</protein>
<feature type="transmembrane region" description="Helical" evidence="12">
    <location>
        <begin position="55"/>
        <end position="82"/>
    </location>
</feature>
<dbReference type="Pfam" id="PF00367">
    <property type="entry name" value="PTS_EIIB"/>
    <property type="match status" value="1"/>
</dbReference>
<organism evidence="15 16">
    <name type="scientific">Bacillus sonorensis</name>
    <dbReference type="NCBI Taxonomy" id="119858"/>
    <lineage>
        <taxon>Bacteria</taxon>
        <taxon>Bacillati</taxon>
        <taxon>Bacillota</taxon>
        <taxon>Bacilli</taxon>
        <taxon>Bacillales</taxon>
        <taxon>Bacillaceae</taxon>
        <taxon>Bacillus</taxon>
    </lineage>
</organism>
<dbReference type="Proteomes" id="UP000196877">
    <property type="component" value="Chromosome"/>
</dbReference>
<feature type="transmembrane region" description="Helical" evidence="12">
    <location>
        <begin position="385"/>
        <end position="407"/>
    </location>
</feature>
<comment type="subcellular location">
    <subcellularLocation>
        <location evidence="1">Cell membrane</location>
        <topology evidence="1">Multi-pass membrane protein</topology>
    </subcellularLocation>
</comment>
<evidence type="ECO:0000256" key="10">
    <source>
        <dbReference type="ARBA" id="ARBA00023136"/>
    </source>
</evidence>
<proteinExistence type="predicted"/>
<evidence type="ECO:0000259" key="14">
    <source>
        <dbReference type="PROSITE" id="PS51103"/>
    </source>
</evidence>
<feature type="transmembrane region" description="Helical" evidence="12">
    <location>
        <begin position="15"/>
        <end position="35"/>
    </location>
</feature>
<dbReference type="InterPro" id="IPR050429">
    <property type="entry name" value="PTS_Glucose_EIICBA"/>
</dbReference>
<dbReference type="Gene3D" id="3.30.1360.60">
    <property type="entry name" value="Glucose permease domain IIB"/>
    <property type="match status" value="1"/>
</dbReference>
<dbReference type="NCBIfam" id="TIGR00826">
    <property type="entry name" value="EIIB_glc"/>
    <property type="match status" value="1"/>
</dbReference>
<keyword evidence="16" id="KW-1185">Reference proteome</keyword>
<keyword evidence="8" id="KW-0418">Kinase</keyword>
<evidence type="ECO:0000256" key="12">
    <source>
        <dbReference type="SAM" id="Phobius"/>
    </source>
</evidence>
<evidence type="ECO:0000256" key="7">
    <source>
        <dbReference type="ARBA" id="ARBA00022692"/>
    </source>
</evidence>
<evidence type="ECO:0000259" key="13">
    <source>
        <dbReference type="PROSITE" id="PS51098"/>
    </source>
</evidence>
<dbReference type="InterPro" id="IPR001996">
    <property type="entry name" value="PTS_IIB_1"/>
</dbReference>
<feature type="transmembrane region" description="Helical" evidence="12">
    <location>
        <begin position="89"/>
        <end position="108"/>
    </location>
</feature>